<dbReference type="HOGENOM" id="CLU_009347_0_0_9"/>
<dbReference type="PATRIC" id="fig|931276.5.peg.4854"/>
<dbReference type="OrthoDB" id="9810236at2"/>
<comment type="similarity">
    <text evidence="1">In the N-terminal section; belongs to the CRISPR-associated nuclease Cas3-HD family.</text>
</comment>
<evidence type="ECO:0000256" key="10">
    <source>
        <dbReference type="SAM" id="Coils"/>
    </source>
</evidence>
<feature type="domain" description="Helicase C-terminal" evidence="12">
    <location>
        <begin position="433"/>
        <end position="604"/>
    </location>
</feature>
<dbReference type="CDD" id="cd09641">
    <property type="entry name" value="Cas3''_I"/>
    <property type="match status" value="1"/>
</dbReference>
<dbReference type="PROSITE" id="PS51192">
    <property type="entry name" value="HELICASE_ATP_BIND_1"/>
    <property type="match status" value="1"/>
</dbReference>
<reference evidence="14 15" key="1">
    <citation type="submission" date="2013-02" db="EMBL/GenBank/DDBJ databases">
        <title>Genome sequence of Clostridium saccharoperbutylacetonicum N1-4(HMT).</title>
        <authorList>
            <person name="Poehlein A."/>
            <person name="Daniel R."/>
        </authorList>
    </citation>
    <scope>NUCLEOTIDE SEQUENCE [LARGE SCALE GENOMIC DNA]</scope>
    <source>
        <strain evidence="15">N1-4(HMT)</strain>
    </source>
</reference>
<dbReference type="EC" id="3.1.-.-" evidence="14"/>
<feature type="domain" description="HD Cas3-type" evidence="13">
    <location>
        <begin position="6"/>
        <end position="208"/>
    </location>
</feature>
<dbReference type="PROSITE" id="PS51194">
    <property type="entry name" value="HELICASE_CTER"/>
    <property type="match status" value="1"/>
</dbReference>
<dbReference type="EC" id="3.6.4.-" evidence="14"/>
<dbReference type="Pfam" id="PF18019">
    <property type="entry name" value="Cas3_HD"/>
    <property type="match status" value="1"/>
</dbReference>
<dbReference type="InterPro" id="IPR011545">
    <property type="entry name" value="DEAD/DEAH_box_helicase_dom"/>
</dbReference>
<evidence type="ECO:0000256" key="8">
    <source>
        <dbReference type="ARBA" id="ARBA00022840"/>
    </source>
</evidence>
<evidence type="ECO:0000256" key="9">
    <source>
        <dbReference type="ARBA" id="ARBA00023118"/>
    </source>
</evidence>
<evidence type="ECO:0000256" key="2">
    <source>
        <dbReference type="ARBA" id="ARBA00009046"/>
    </source>
</evidence>
<dbReference type="SMART" id="SM00487">
    <property type="entry name" value="DEXDc"/>
    <property type="match status" value="1"/>
</dbReference>
<dbReference type="InterPro" id="IPR014001">
    <property type="entry name" value="Helicase_ATP-bd"/>
</dbReference>
<accession>M1LZ40</accession>
<keyword evidence="8" id="KW-0067">ATP-binding</keyword>
<name>M1LZ40_9CLOT</name>
<dbReference type="eggNOG" id="COG1203">
    <property type="taxonomic scope" value="Bacteria"/>
</dbReference>
<organism evidence="14 15">
    <name type="scientific">Clostridium saccharoperbutylacetonicum N1-4(HMT)</name>
    <dbReference type="NCBI Taxonomy" id="931276"/>
    <lineage>
        <taxon>Bacteria</taxon>
        <taxon>Bacillati</taxon>
        <taxon>Bacillota</taxon>
        <taxon>Clostridia</taxon>
        <taxon>Eubacteriales</taxon>
        <taxon>Clostridiaceae</taxon>
        <taxon>Clostridium</taxon>
    </lineage>
</organism>
<keyword evidence="3" id="KW-0540">Nuclease</keyword>
<dbReference type="EMBL" id="CP004121">
    <property type="protein sequence ID" value="AGF58565.1"/>
    <property type="molecule type" value="Genomic_DNA"/>
</dbReference>
<evidence type="ECO:0000256" key="4">
    <source>
        <dbReference type="ARBA" id="ARBA00022723"/>
    </source>
</evidence>
<evidence type="ECO:0000256" key="1">
    <source>
        <dbReference type="ARBA" id="ARBA00006847"/>
    </source>
</evidence>
<protein>
    <submittedName>
        <fullName evidence="14">CRISPR-associated nuclease/helicase Cas3</fullName>
        <ecNumber evidence="14">3.1.-.-</ecNumber>
        <ecNumber evidence="14">3.6.4.-</ecNumber>
    </submittedName>
</protein>
<dbReference type="InterPro" id="IPR027417">
    <property type="entry name" value="P-loop_NTPase"/>
</dbReference>
<keyword evidence="15" id="KW-1185">Reference proteome</keyword>
<feature type="coiled-coil region" evidence="10">
    <location>
        <begin position="10"/>
        <end position="41"/>
    </location>
</feature>
<keyword evidence="10" id="KW-0175">Coiled coil</keyword>
<keyword evidence="5" id="KW-0547">Nucleotide-binding</keyword>
<evidence type="ECO:0000256" key="7">
    <source>
        <dbReference type="ARBA" id="ARBA00022806"/>
    </source>
</evidence>
<evidence type="ECO:0000256" key="5">
    <source>
        <dbReference type="ARBA" id="ARBA00022741"/>
    </source>
</evidence>
<dbReference type="Proteomes" id="UP000011728">
    <property type="component" value="Chromosome"/>
</dbReference>
<evidence type="ECO:0000259" key="11">
    <source>
        <dbReference type="PROSITE" id="PS51192"/>
    </source>
</evidence>
<keyword evidence="4" id="KW-0479">Metal-binding</keyword>
<dbReference type="PROSITE" id="PS51643">
    <property type="entry name" value="HD_CAS3"/>
    <property type="match status" value="1"/>
</dbReference>
<dbReference type="GO" id="GO:0046872">
    <property type="term" value="F:metal ion binding"/>
    <property type="evidence" value="ECO:0007669"/>
    <property type="project" value="UniProtKB-KW"/>
</dbReference>
<dbReference type="RefSeq" id="WP_015394874.1">
    <property type="nucleotide sequence ID" value="NC_020291.1"/>
</dbReference>
<evidence type="ECO:0000313" key="15">
    <source>
        <dbReference type="Proteomes" id="UP000011728"/>
    </source>
</evidence>
<dbReference type="Pfam" id="PF22590">
    <property type="entry name" value="Cas3-like_C_2"/>
    <property type="match status" value="1"/>
</dbReference>
<dbReference type="InterPro" id="IPR001650">
    <property type="entry name" value="Helicase_C-like"/>
</dbReference>
<dbReference type="NCBIfam" id="TIGR01596">
    <property type="entry name" value="cas3_HD"/>
    <property type="match status" value="1"/>
</dbReference>
<dbReference type="InterPro" id="IPR050547">
    <property type="entry name" value="DEAD_box_RNA_helicases"/>
</dbReference>
<dbReference type="InterPro" id="IPR054712">
    <property type="entry name" value="Cas3-like_dom"/>
</dbReference>
<evidence type="ECO:0000259" key="12">
    <source>
        <dbReference type="PROSITE" id="PS51194"/>
    </source>
</evidence>
<keyword evidence="7 14" id="KW-0347">Helicase</keyword>
<dbReference type="InterPro" id="IPR006483">
    <property type="entry name" value="CRISPR-assoc_Cas3_HD"/>
</dbReference>
<dbReference type="AlphaFoldDB" id="M1LZ40"/>
<dbReference type="GO" id="GO:0003723">
    <property type="term" value="F:RNA binding"/>
    <property type="evidence" value="ECO:0007669"/>
    <property type="project" value="TreeGrafter"/>
</dbReference>
<keyword evidence="6 14" id="KW-0378">Hydrolase</keyword>
<dbReference type="InterPro" id="IPR038257">
    <property type="entry name" value="CRISPR-assoc_Cas3_HD_sf"/>
</dbReference>
<dbReference type="GO" id="GO:0005524">
    <property type="term" value="F:ATP binding"/>
    <property type="evidence" value="ECO:0007669"/>
    <property type="project" value="UniProtKB-KW"/>
</dbReference>
<dbReference type="SUPFAM" id="SSF52540">
    <property type="entry name" value="P-loop containing nucleoside triphosphate hydrolases"/>
    <property type="match status" value="1"/>
</dbReference>
<sequence>MIYYAKTKPMETIKEHTDNVLKEYENLKNTYEIEINNVVRNFMEPEYFWKLLEFCCEYHDYGKCNVQFQNKLRKKIIEMKDIDPKSEEFNEIPCDKHEEIPHNYLSPAFLPTEELKQISEPLRNIIYQAIAYHHERKSIPDQNEIKEYIKNTLDKELDGMNKHMGNNISKVFGGYAGKIENVVRIKERDENYKFYIMLKGLIHRLDHSASAHVKVEEKLQKTVGKCTEDFFKNKDWDFRAPQEFAMKNREDNLLIIASTGIGKTESALLWINDKKGFFTLPLRVSLNALYSRVKDDIGYDSVGLLHSSALEYMEKQGDDEAYKTYEEASLLNKKLSFSTIDQIFKYPFKYLGYEKVLATLAYSRVVIDEIQAYSPEIAAVILYSVKQLIEMGGKFMIMTATLPRIYKDKLKEFNIEFKEEKFISDNDRHKIKLVEDEIINSVEKVSELGRKNKVLVIVNTVDKAIEYYKLLEDKKVNVNLLHSLFNNNDRSKKEEEIKKFTKEGNKECGIWVTTQIVEASLDVDFDYLISEMSTLDSQFQRYGRCFRKRTFKGADPNIFIYTSNASGVGGVYDEEIFNKSIELLMPYDNQILKEAIKVDLVDKLYSKEMLKGTKFLKKFIEACNVLENIIPYENTSREAQKVLRDIDSVRVIPNDLYNKNMNLFDEVIEDRNSDRHKLFREINNLTISIPRQKLKKFSKLNNELRVDPVAKIDNILLINAKYTKEEGLCLGELYDNIF</sequence>
<dbReference type="KEGG" id="csr:Cspa_c48120"/>
<comment type="similarity">
    <text evidence="2">In the central section; belongs to the CRISPR-associated helicase Cas3 family.</text>
</comment>
<proteinExistence type="inferred from homology"/>
<dbReference type="GO" id="GO:0003724">
    <property type="term" value="F:RNA helicase activity"/>
    <property type="evidence" value="ECO:0007669"/>
    <property type="project" value="TreeGrafter"/>
</dbReference>
<gene>
    <name evidence="14" type="primary">cas3</name>
    <name evidence="14" type="ORF">Cspa_c48120</name>
</gene>
<dbReference type="GO" id="GO:0016787">
    <property type="term" value="F:hydrolase activity"/>
    <property type="evidence" value="ECO:0007669"/>
    <property type="project" value="UniProtKB-KW"/>
</dbReference>
<dbReference type="Gene3D" id="3.40.50.300">
    <property type="entry name" value="P-loop containing nucleotide triphosphate hydrolases"/>
    <property type="match status" value="2"/>
</dbReference>
<dbReference type="NCBIfam" id="TIGR01587">
    <property type="entry name" value="cas3_core"/>
    <property type="match status" value="1"/>
</dbReference>
<evidence type="ECO:0000256" key="3">
    <source>
        <dbReference type="ARBA" id="ARBA00022722"/>
    </source>
</evidence>
<keyword evidence="9" id="KW-0051">Antiviral defense</keyword>
<dbReference type="PANTHER" id="PTHR47963:SF9">
    <property type="entry name" value="CRISPR-ASSOCIATED ENDONUCLEASE_HELICASE CAS3"/>
    <property type="match status" value="1"/>
</dbReference>
<evidence type="ECO:0000256" key="6">
    <source>
        <dbReference type="ARBA" id="ARBA00022801"/>
    </source>
</evidence>
<dbReference type="Gene3D" id="1.10.3210.30">
    <property type="match status" value="1"/>
</dbReference>
<dbReference type="Pfam" id="PF00270">
    <property type="entry name" value="DEAD"/>
    <property type="match status" value="1"/>
</dbReference>
<dbReference type="PANTHER" id="PTHR47963">
    <property type="entry name" value="DEAD-BOX ATP-DEPENDENT RNA HELICASE 47, MITOCHONDRIAL"/>
    <property type="match status" value="1"/>
</dbReference>
<evidence type="ECO:0000259" key="13">
    <source>
        <dbReference type="PROSITE" id="PS51643"/>
    </source>
</evidence>
<feature type="domain" description="Helicase ATP-binding" evidence="11">
    <location>
        <begin position="244"/>
        <end position="420"/>
    </location>
</feature>
<dbReference type="GO" id="GO:0051607">
    <property type="term" value="P:defense response to virus"/>
    <property type="evidence" value="ECO:0007669"/>
    <property type="project" value="UniProtKB-KW"/>
</dbReference>
<dbReference type="InterPro" id="IPR006474">
    <property type="entry name" value="Helicase_Cas3_CRISPR-ass_core"/>
</dbReference>
<dbReference type="GO" id="GO:0004518">
    <property type="term" value="F:nuclease activity"/>
    <property type="evidence" value="ECO:0007669"/>
    <property type="project" value="UniProtKB-KW"/>
</dbReference>
<evidence type="ECO:0000313" key="14">
    <source>
        <dbReference type="EMBL" id="AGF58565.1"/>
    </source>
</evidence>